<dbReference type="SUPFAM" id="SSF53649">
    <property type="entry name" value="Alkaline phosphatase-like"/>
    <property type="match status" value="1"/>
</dbReference>
<dbReference type="AlphaFoldDB" id="A0A3N6P341"/>
<feature type="region of interest" description="Disordered" evidence="1">
    <location>
        <begin position="286"/>
        <end position="314"/>
    </location>
</feature>
<feature type="compositionally biased region" description="Basic and acidic residues" evidence="1">
    <location>
        <begin position="286"/>
        <end position="297"/>
    </location>
</feature>
<comment type="caution">
    <text evidence="2">The sequence shown here is derived from an EMBL/GenBank/DDBJ whole genome shotgun (WGS) entry which is preliminary data.</text>
</comment>
<evidence type="ECO:0000313" key="3">
    <source>
        <dbReference type="Proteomes" id="UP000282323"/>
    </source>
</evidence>
<dbReference type="Proteomes" id="UP000282323">
    <property type="component" value="Unassembled WGS sequence"/>
</dbReference>
<name>A0A3N6P341_NATCH</name>
<sequence>MFHHLHRAKEVLEERGAVDLAKTSLRYAPIELNNIIYNLRSDDPTNVMDEEWDVLILLDACRYDMFPDSTRWDGELESRISLGSTSEEFLQRNFADGTHHDTVYVNANPHLCRLGFDADVFHAVIDLLSETKPIFPELDCDIETVHPETVVEATREAIETFENKRFIIHFLQPHHPFIGEAGRELAETGQITHDKDIWTALREGDITDHELVWEAYRENLEIVLSSLEPLIDELTGKIVLSSDHGNLVGERPGPIPVGPAYGHPYGVYCDELLEVPWYVIEKSPRPEIRAEPPLEQERADEDDIEQRLEALGYK</sequence>
<dbReference type="EMBL" id="REGA01000018">
    <property type="protein sequence ID" value="RQG92059.1"/>
    <property type="molecule type" value="Genomic_DNA"/>
</dbReference>
<dbReference type="InterPro" id="IPR017850">
    <property type="entry name" value="Alkaline_phosphatase_core_sf"/>
</dbReference>
<evidence type="ECO:0000313" key="2">
    <source>
        <dbReference type="EMBL" id="RQG92059.1"/>
    </source>
</evidence>
<reference evidence="2 3" key="1">
    <citation type="submission" date="2018-10" db="EMBL/GenBank/DDBJ databases">
        <title>Natrarchaeobius chitinivorans gen. nov., sp. nov., and Natrarchaeobius haloalkaliphilus sp. nov., alkaliphilic, chitin-utilizing haloarchaea from hypersaline alkaline lakes.</title>
        <authorList>
            <person name="Sorokin D.Y."/>
            <person name="Elcheninov A.G."/>
            <person name="Kostrikina N.A."/>
            <person name="Bale N.J."/>
            <person name="Sinninghe Damste J.S."/>
            <person name="Khijniak T.V."/>
            <person name="Kublanov I.V."/>
            <person name="Toshchakov S.V."/>
        </authorList>
    </citation>
    <scope>NUCLEOTIDE SEQUENCE [LARGE SCALE GENOMIC DNA]</scope>
    <source>
        <strain evidence="2 3">AArcht4T</strain>
    </source>
</reference>
<dbReference type="RefSeq" id="WP_124196880.1">
    <property type="nucleotide sequence ID" value="NZ_REGA01000018.1"/>
</dbReference>
<accession>A0A3N6P341</accession>
<proteinExistence type="predicted"/>
<evidence type="ECO:0008006" key="4">
    <source>
        <dbReference type="Google" id="ProtNLM"/>
    </source>
</evidence>
<organism evidence="2 3">
    <name type="scientific">Natrarchaeobius chitinivorans</name>
    <dbReference type="NCBI Taxonomy" id="1679083"/>
    <lineage>
        <taxon>Archaea</taxon>
        <taxon>Methanobacteriati</taxon>
        <taxon>Methanobacteriota</taxon>
        <taxon>Stenosarchaea group</taxon>
        <taxon>Halobacteria</taxon>
        <taxon>Halobacteriales</taxon>
        <taxon>Natrialbaceae</taxon>
        <taxon>Natrarchaeobius</taxon>
    </lineage>
</organism>
<protein>
    <recommendedName>
        <fullName evidence="4">Sulfatase</fullName>
    </recommendedName>
</protein>
<keyword evidence="3" id="KW-1185">Reference proteome</keyword>
<dbReference type="OrthoDB" id="100846at2157"/>
<evidence type="ECO:0000256" key="1">
    <source>
        <dbReference type="SAM" id="MobiDB-lite"/>
    </source>
</evidence>
<dbReference type="Gene3D" id="3.40.720.10">
    <property type="entry name" value="Alkaline Phosphatase, subunit A"/>
    <property type="match status" value="1"/>
</dbReference>
<gene>
    <name evidence="2" type="ORF">EA473_17520</name>
</gene>